<evidence type="ECO:0000313" key="3">
    <source>
        <dbReference type="Proteomes" id="UP000799291"/>
    </source>
</evidence>
<feature type="compositionally biased region" description="Polar residues" evidence="1">
    <location>
        <begin position="201"/>
        <end position="210"/>
    </location>
</feature>
<evidence type="ECO:0008006" key="4">
    <source>
        <dbReference type="Google" id="ProtNLM"/>
    </source>
</evidence>
<reference evidence="2" key="1">
    <citation type="journal article" date="2020" name="Stud. Mycol.">
        <title>101 Dothideomycetes genomes: a test case for predicting lifestyles and emergence of pathogens.</title>
        <authorList>
            <person name="Haridas S."/>
            <person name="Albert R."/>
            <person name="Binder M."/>
            <person name="Bloem J."/>
            <person name="Labutti K."/>
            <person name="Salamov A."/>
            <person name="Andreopoulos B."/>
            <person name="Baker S."/>
            <person name="Barry K."/>
            <person name="Bills G."/>
            <person name="Bluhm B."/>
            <person name="Cannon C."/>
            <person name="Castanera R."/>
            <person name="Culley D."/>
            <person name="Daum C."/>
            <person name="Ezra D."/>
            <person name="Gonzalez J."/>
            <person name="Henrissat B."/>
            <person name="Kuo A."/>
            <person name="Liang C."/>
            <person name="Lipzen A."/>
            <person name="Lutzoni F."/>
            <person name="Magnuson J."/>
            <person name="Mondo S."/>
            <person name="Nolan M."/>
            <person name="Ohm R."/>
            <person name="Pangilinan J."/>
            <person name="Park H.-J."/>
            <person name="Ramirez L."/>
            <person name="Alfaro M."/>
            <person name="Sun H."/>
            <person name="Tritt A."/>
            <person name="Yoshinaga Y."/>
            <person name="Zwiers L.-H."/>
            <person name="Turgeon B."/>
            <person name="Goodwin S."/>
            <person name="Spatafora J."/>
            <person name="Crous P."/>
            <person name="Grigoriev I."/>
        </authorList>
    </citation>
    <scope>NUCLEOTIDE SEQUENCE</scope>
    <source>
        <strain evidence="2">CBS 122367</strain>
    </source>
</reference>
<sequence length="277" mass="29099">MEQAIDAQIEAESFGKTAKYLRSGTFQGMAMGTGLGVAPGATLGALTGTLVGGVTSTITGGIGGGIGAVAGALHGPFVNLGEVAGKGIKKVTGNLPSWEASDEQKKTLEKMIGQVGEEDMPEKDELERLRKEGVGAGSGEDLKGWAESARDMMPDMSSKRGGGEEGKNTDGERHRKADGDENKKADGEQRKKPRKLETRSESSTTDPADTTNRKKPRKLETKSNSSKGNQADKKADADAEDGKEPRTTESTPNTGNKPSTRSAGAKGQPRKLEKRLS</sequence>
<feature type="compositionally biased region" description="Basic and acidic residues" evidence="1">
    <location>
        <begin position="230"/>
        <end position="247"/>
    </location>
</feature>
<dbReference type="OrthoDB" id="3930519at2759"/>
<name>A0A6G1IEN8_9PLEO</name>
<organism evidence="2 3">
    <name type="scientific">Lentithecium fluviatile CBS 122367</name>
    <dbReference type="NCBI Taxonomy" id="1168545"/>
    <lineage>
        <taxon>Eukaryota</taxon>
        <taxon>Fungi</taxon>
        <taxon>Dikarya</taxon>
        <taxon>Ascomycota</taxon>
        <taxon>Pezizomycotina</taxon>
        <taxon>Dothideomycetes</taxon>
        <taxon>Pleosporomycetidae</taxon>
        <taxon>Pleosporales</taxon>
        <taxon>Massarineae</taxon>
        <taxon>Lentitheciaceae</taxon>
        <taxon>Lentithecium</taxon>
    </lineage>
</organism>
<evidence type="ECO:0000256" key="1">
    <source>
        <dbReference type="SAM" id="MobiDB-lite"/>
    </source>
</evidence>
<protein>
    <recommendedName>
        <fullName evidence="4">Glycine zipper domain-containing protein</fullName>
    </recommendedName>
</protein>
<dbReference type="Proteomes" id="UP000799291">
    <property type="component" value="Unassembled WGS sequence"/>
</dbReference>
<feature type="compositionally biased region" description="Basic and acidic residues" evidence="1">
    <location>
        <begin position="152"/>
        <end position="200"/>
    </location>
</feature>
<accession>A0A6G1IEN8</accession>
<evidence type="ECO:0000313" key="2">
    <source>
        <dbReference type="EMBL" id="KAF2676595.1"/>
    </source>
</evidence>
<feature type="compositionally biased region" description="Polar residues" evidence="1">
    <location>
        <begin position="248"/>
        <end position="262"/>
    </location>
</feature>
<dbReference type="AlphaFoldDB" id="A0A6G1IEN8"/>
<proteinExistence type="predicted"/>
<keyword evidence="3" id="KW-1185">Reference proteome</keyword>
<gene>
    <name evidence="2" type="ORF">K458DRAFT_180397</name>
</gene>
<dbReference type="EMBL" id="MU005632">
    <property type="protein sequence ID" value="KAF2676595.1"/>
    <property type="molecule type" value="Genomic_DNA"/>
</dbReference>
<feature type="region of interest" description="Disordered" evidence="1">
    <location>
        <begin position="152"/>
        <end position="277"/>
    </location>
</feature>